<name>A0ABN1AB96_9SPHN</name>
<evidence type="ECO:0000313" key="3">
    <source>
        <dbReference type="Proteomes" id="UP001500713"/>
    </source>
</evidence>
<feature type="compositionally biased region" description="Basic and acidic residues" evidence="1">
    <location>
        <begin position="71"/>
        <end position="89"/>
    </location>
</feature>
<keyword evidence="3" id="KW-1185">Reference proteome</keyword>
<organism evidence="2 3">
    <name type="scientific">Parasphingorhabdus litoris</name>
    <dbReference type="NCBI Taxonomy" id="394733"/>
    <lineage>
        <taxon>Bacteria</taxon>
        <taxon>Pseudomonadati</taxon>
        <taxon>Pseudomonadota</taxon>
        <taxon>Alphaproteobacteria</taxon>
        <taxon>Sphingomonadales</taxon>
        <taxon>Sphingomonadaceae</taxon>
        <taxon>Parasphingorhabdus</taxon>
    </lineage>
</organism>
<protein>
    <submittedName>
        <fullName evidence="2">Uncharacterized protein</fullName>
    </submittedName>
</protein>
<proteinExistence type="predicted"/>
<gene>
    <name evidence="2" type="ORF">GCM10009096_11610</name>
</gene>
<reference evidence="2 3" key="1">
    <citation type="journal article" date="2019" name="Int. J. Syst. Evol. Microbiol.">
        <title>The Global Catalogue of Microorganisms (GCM) 10K type strain sequencing project: providing services to taxonomists for standard genome sequencing and annotation.</title>
        <authorList>
            <consortium name="The Broad Institute Genomics Platform"/>
            <consortium name="The Broad Institute Genome Sequencing Center for Infectious Disease"/>
            <person name="Wu L."/>
            <person name="Ma J."/>
        </authorList>
    </citation>
    <scope>NUCLEOTIDE SEQUENCE [LARGE SCALE GENOMIC DNA]</scope>
    <source>
        <strain evidence="2 3">JCM 14162</strain>
    </source>
</reference>
<evidence type="ECO:0000313" key="2">
    <source>
        <dbReference type="EMBL" id="GAA0472190.1"/>
    </source>
</evidence>
<evidence type="ECO:0000256" key="1">
    <source>
        <dbReference type="SAM" id="MobiDB-lite"/>
    </source>
</evidence>
<feature type="region of interest" description="Disordered" evidence="1">
    <location>
        <begin position="61"/>
        <end position="89"/>
    </location>
</feature>
<dbReference type="Proteomes" id="UP001500713">
    <property type="component" value="Unassembled WGS sequence"/>
</dbReference>
<sequence>MNEAVISVRRGEPFKVLLIFLIIWVTGRVLWNEVYSVKETPVAFAVDNSESGLARDLLARHNASQSPSAREPLDRFPGSERARVQNRKQEIDGIRAEARAQQLLQRSTVRWNKLEDVLLPVGDIRREPSTVEPISSEGLRADRPSPSNNLSGYFWIFARQGSNRGQLRTQSPTVQFPVAQYGASQAGAILTYRMLGDNSRHVSAFGRASTALSSSGEEELAVGIKAKALAHIPVSFYAEQRFGAGDGDNRGTAFYLAGGSGPDTVLPGIRLETYGQMGYVFGQDDSYFFDVSASLQKQLIERDKKKITAGAAIWSSGQEGATRIDIGPRLRFHIPVDQVDMQISLDWRERIGGNANPGSGAAVTLSTGF</sequence>
<accession>A0ABN1AB96</accession>
<dbReference type="EMBL" id="BAAAEM010000002">
    <property type="protein sequence ID" value="GAA0472190.1"/>
    <property type="molecule type" value="Genomic_DNA"/>
</dbReference>
<comment type="caution">
    <text evidence="2">The sequence shown here is derived from an EMBL/GenBank/DDBJ whole genome shotgun (WGS) entry which is preliminary data.</text>
</comment>